<gene>
    <name evidence="1" type="ORF">EU555_33555</name>
</gene>
<dbReference type="InterPro" id="IPR011049">
    <property type="entry name" value="Serralysin-like_metalloprot_C"/>
</dbReference>
<protein>
    <submittedName>
        <fullName evidence="1">DUF839 domain-containing protein</fullName>
    </submittedName>
</protein>
<dbReference type="SUPFAM" id="SSF51120">
    <property type="entry name" value="beta-Roll"/>
    <property type="match status" value="1"/>
</dbReference>
<dbReference type="Pfam" id="PF00353">
    <property type="entry name" value="HemolysinCabind"/>
    <property type="match status" value="1"/>
</dbReference>
<dbReference type="Proteomes" id="UP000297535">
    <property type="component" value="Unassembled WGS sequence"/>
</dbReference>
<dbReference type="AlphaFoldDB" id="A0A4Z0NDH9"/>
<feature type="non-terminal residue" evidence="1">
    <location>
        <position position="526"/>
    </location>
</feature>
<dbReference type="Gene3D" id="2.150.10.10">
    <property type="entry name" value="Serralysin-like metalloprotease, C-terminal"/>
    <property type="match status" value="1"/>
</dbReference>
<evidence type="ECO:0000313" key="2">
    <source>
        <dbReference type="Proteomes" id="UP000297535"/>
    </source>
</evidence>
<name>A0A4Z0NDH9_9HYPH</name>
<organism evidence="1 2">
    <name type="scientific">Methylobacterium nonmethylotrophicum</name>
    <dbReference type="NCBI Taxonomy" id="1141884"/>
    <lineage>
        <taxon>Bacteria</taxon>
        <taxon>Pseudomonadati</taxon>
        <taxon>Pseudomonadota</taxon>
        <taxon>Alphaproteobacteria</taxon>
        <taxon>Hyphomicrobiales</taxon>
        <taxon>Methylobacteriaceae</taxon>
        <taxon>Methylobacterium</taxon>
    </lineage>
</organism>
<dbReference type="InterPro" id="IPR008557">
    <property type="entry name" value="PhoX"/>
</dbReference>
<dbReference type="GO" id="GO:0005509">
    <property type="term" value="F:calcium ion binding"/>
    <property type="evidence" value="ECO:0007669"/>
    <property type="project" value="InterPro"/>
</dbReference>
<keyword evidence="2" id="KW-1185">Reference proteome</keyword>
<accession>A0A4Z0NDH9</accession>
<proteinExistence type="predicted"/>
<dbReference type="InterPro" id="IPR001343">
    <property type="entry name" value="Hemolysn_Ca-bd"/>
</dbReference>
<evidence type="ECO:0000313" key="1">
    <source>
        <dbReference type="EMBL" id="TGD93265.1"/>
    </source>
</evidence>
<dbReference type="EMBL" id="SRLB01000052">
    <property type="protein sequence ID" value="TGD93265.1"/>
    <property type="molecule type" value="Genomic_DNA"/>
</dbReference>
<reference evidence="1 2" key="1">
    <citation type="submission" date="2019-04" db="EMBL/GenBank/DDBJ databases">
        <authorList>
            <person name="Feng G."/>
            <person name="Zhu H."/>
        </authorList>
    </citation>
    <scope>NUCLEOTIDE SEQUENCE [LARGE SCALE GENOMIC DNA]</scope>
    <source>
        <strain evidence="1 2">6HR-1</strain>
    </source>
</reference>
<dbReference type="OrthoDB" id="7974158at2"/>
<comment type="caution">
    <text evidence="1">The sequence shown here is derived from an EMBL/GenBank/DDBJ whole genome shotgun (WGS) entry which is preliminary data.</text>
</comment>
<sequence>MVPFVTELLPSAAIDRFGNIPGRQGMATGPSTTQTPYLVPSTGTVSFTSLLSAGDTVPGSLKADGTPWRFVGVPDGIGAFDNGDGTATVLVNHEIGATSGVVRAHGSAGAFVDRLIIDKATLKVVSASDLGTSYYGYNTATGTYQPGTTALARLCSADLPAVSAFYDAATGLGTKSRIFMNGEENGTEGRALAWIVNGPEAGRFYELPRLGKFSMENSLANPASGAKTVTIGTDDSATGQLYVYVGTKQATGSEIDKAGLTNGKLYGIKVPAFVAETNATSVDPVGTAFTLQEMGPSGDVSRMTGVQLQSESDAEGVTTFLRPEDGAWDPSNPNRFYFVTTNAITSPSRLWALDFTDVTRPELGGTVKELLRGTEGQVMLDNMTVTADGKVILQEDPGNSPRLSKVFQYDPATGALTELAQHDPARFSAPTAPFTQDEESSGVLDVSTIFGAPGRQAFLLDTQAHYALGGEIVEGGQLMLMFQDRSIRGTGGNDTLSGSAIDDLISGGAGDDIVFNSPGNDILLGG</sequence>
<dbReference type="Pfam" id="PF05787">
    <property type="entry name" value="PhoX"/>
    <property type="match status" value="1"/>
</dbReference>